<dbReference type="InterPro" id="IPR056884">
    <property type="entry name" value="NPHP3-like_N"/>
</dbReference>
<dbReference type="HOGENOM" id="CLU_000288_6_3_1"/>
<reference evidence="5 6" key="1">
    <citation type="journal article" date="2012" name="Appl. Environ. Microbiol.">
        <title>Short-read sequencing for genomic analysis of the brown rot fungus Fibroporia radiculosa.</title>
        <authorList>
            <person name="Tang J.D."/>
            <person name="Perkins A.D."/>
            <person name="Sonstegard T.S."/>
            <person name="Schroeder S.G."/>
            <person name="Burgess S.C."/>
            <person name="Diehl S.V."/>
        </authorList>
    </citation>
    <scope>NUCLEOTIDE SEQUENCE [LARGE SCALE GENOMIC DNA]</scope>
    <source>
        <strain evidence="5 6">TFFH 294</strain>
    </source>
</reference>
<dbReference type="InterPro" id="IPR019775">
    <property type="entry name" value="WD40_repeat_CS"/>
</dbReference>
<feature type="repeat" description="WD" evidence="3">
    <location>
        <begin position="899"/>
        <end position="940"/>
    </location>
</feature>
<feature type="repeat" description="WD" evidence="3">
    <location>
        <begin position="1266"/>
        <end position="1298"/>
    </location>
</feature>
<feature type="repeat" description="WD" evidence="3">
    <location>
        <begin position="1438"/>
        <end position="1479"/>
    </location>
</feature>
<dbReference type="InterPro" id="IPR036322">
    <property type="entry name" value="WD40_repeat_dom_sf"/>
</dbReference>
<name>J4H548_9APHY</name>
<feature type="repeat" description="WD" evidence="3">
    <location>
        <begin position="1137"/>
        <end position="1178"/>
    </location>
</feature>
<proteinExistence type="predicted"/>
<gene>
    <name evidence="5" type="ORF">FIBRA_08363</name>
</gene>
<dbReference type="Gene3D" id="2.130.10.10">
    <property type="entry name" value="YVTN repeat-like/Quinoprotein amine dehydrogenase"/>
    <property type="match status" value="4"/>
</dbReference>
<accession>J4H548</accession>
<keyword evidence="6" id="KW-1185">Reference proteome</keyword>
<evidence type="ECO:0000259" key="4">
    <source>
        <dbReference type="Pfam" id="PF24883"/>
    </source>
</evidence>
<sequence length="1527" mass="169198">MSKDGASPEKRKFWPVITRSSSGIDRGGGRDEVDVQQVVSSSVSASRHRYLDLFHLPFGRSRSPTPGPSSATSDSNVAFTVPTPYVSFYQMLALFLPITSDLQRRSRSTSLRVINEREDVKRSVMKTDKGSTSRDSDDMFDTLRVDANNRLGDMQTSKIPDLLRPLKTFSSVAESIAELNPYAQLALGILVSASDAILNQKKRDDDIESLFSKLSDVYLLLTMRREQAADRSMERVLVELAQNVRVCVDFIVRYTEDKSYWLRLFKNVGKDTDAVIGEYNAALEGHMQRFRDRNALQTTLFVYRIAEDVYLNDMESATRVSFNTSKQCLEGTRMNILSEIKDWARNTADDAEPTMWLSGMAGKGKSAIAHTIASWAEACGILGSCFCFDRTREGDRLHQKIFTTIARDLADHDPLIRRALTDVIRDSNELRHTPDMQRQWVKLLLGPMRAASKVVRAPVLIVIDALDESGERDIRKEILRALSGRWDKSSLPATALPPTVRILITSRPLPDIKDALEAAPHVRHRSLDDVPREDSEHDVRCYITDELRSPTRFNEIHFRTLAQKADGVFEWARLACWYIMNDTLAGLDATERFDSIMAGTSATGTTLLDDMYKLVLQGAMPQTQHQDVIPLFRSVMGQIICSSEPLPMAALIAMRQHFSCEDKIKVEPIIKSLSALLTGTTGGSDPVRPLHASFYDFLTDRKRSGEFYIETSRVQHHRLAFACLRVMKTELRFNICNLKNSYLPNSSVIDLPQRIERCISPQLNYSCRFWTSHLLASPFESSLVQEIKLFFEERVLFWLEVLSLTNSLSGAALAMFLISSRLAGDPTYAQVRTAATDTERFVRMFSATMLRSTPHLYLSALPFAPTQSHIFQTSRYKFPQTLTVTTAGMDTWPSVEKIIHGHTGAVTSVTLSHDSRCIVSGSMDGTIRVWDAEIGAQLLPTLEGHTNEVWSVAVSLDGRRIVSGSKDKTVRIWDRETGSQLLPALKGHTDEVWSVAVSSDGRRVVSGSKDETIRVWDGEIGVQLLPALEGHTDCISSVAISPDGQRIVSGSCDKTIRVWDGVTGVQLLPALEGHMDSIISVAVSPNKQYIVSGSDDNTVCVWNGETGAQLFPALKGHTDSVWTVAISPDGRRIVLDHETAQSVVWSVAVSPDSRRIVSGSGDNTIRVWDAQTGPQLFSALDEHRDSLVSVAVSPDGRRIVSGSRGNTIRVWDRETGVQLLPALKGHTNGIWSVAVSSDGRRIASGSRDKTIRLWNAETGAQLLPALEGHTESVWSVAISHDGRYIVSGSDDKTIRVWDGETGVQLLPALEGHTECVCCVVISPDGRCIVSGSDDKTIRIWDIQTGVQLLPALKGHTRNICCVAISPDGRRIVSGSEDRTIRVWDARTGVQLLPALEGHTDEVWSVAVSPDGRLIVSGSKDKTIRVWDGETGAQLFPTLEGHTDSIISVAISYDSQCIVSGSRDNTIRVWNAATGAHFLPASERHTEDMSAKGSPRDRRMVPESTHDIMRLRRTDSGGFHDSILCVVM</sequence>
<dbReference type="PANTHER" id="PTHR44129">
    <property type="entry name" value="WD REPEAT-CONTAINING PROTEIN POP1"/>
    <property type="match status" value="1"/>
</dbReference>
<dbReference type="SUPFAM" id="SSF52540">
    <property type="entry name" value="P-loop containing nucleoside triphosphate hydrolases"/>
    <property type="match status" value="1"/>
</dbReference>
<feature type="repeat" description="WD" evidence="3">
    <location>
        <begin position="1028"/>
        <end position="1060"/>
    </location>
</feature>
<dbReference type="InterPro" id="IPR050349">
    <property type="entry name" value="WD_LIS1/nudF_dynein_reg"/>
</dbReference>
<dbReference type="InParanoid" id="J4H548"/>
<dbReference type="CDD" id="cd00200">
    <property type="entry name" value="WD40"/>
    <property type="match status" value="2"/>
</dbReference>
<dbReference type="Proteomes" id="UP000006352">
    <property type="component" value="Unassembled WGS sequence"/>
</dbReference>
<feature type="domain" description="Nephrocystin 3-like N-terminal" evidence="4">
    <location>
        <begin position="338"/>
        <end position="507"/>
    </location>
</feature>
<feature type="repeat" description="WD" evidence="3">
    <location>
        <begin position="1395"/>
        <end position="1436"/>
    </location>
</feature>
<keyword evidence="1 3" id="KW-0853">WD repeat</keyword>
<dbReference type="STRING" id="599839.J4H548"/>
<evidence type="ECO:0000256" key="3">
    <source>
        <dbReference type="PROSITE-ProRule" id="PRU00221"/>
    </source>
</evidence>
<feature type="repeat" description="WD" evidence="3">
    <location>
        <begin position="942"/>
        <end position="983"/>
    </location>
</feature>
<evidence type="ECO:0000256" key="2">
    <source>
        <dbReference type="ARBA" id="ARBA00022737"/>
    </source>
</evidence>
<feature type="repeat" description="WD" evidence="3">
    <location>
        <begin position="1071"/>
        <end position="1112"/>
    </location>
</feature>
<organism evidence="5 6">
    <name type="scientific">Fibroporia radiculosa</name>
    <dbReference type="NCBI Taxonomy" id="599839"/>
    <lineage>
        <taxon>Eukaryota</taxon>
        <taxon>Fungi</taxon>
        <taxon>Dikarya</taxon>
        <taxon>Basidiomycota</taxon>
        <taxon>Agaricomycotina</taxon>
        <taxon>Agaricomycetes</taxon>
        <taxon>Polyporales</taxon>
        <taxon>Fibroporiaceae</taxon>
        <taxon>Fibroporia</taxon>
    </lineage>
</organism>
<dbReference type="GeneID" id="24101025"/>
<dbReference type="InterPro" id="IPR020472">
    <property type="entry name" value="WD40_PAC1"/>
</dbReference>
<dbReference type="InterPro" id="IPR001680">
    <property type="entry name" value="WD40_rpt"/>
</dbReference>
<feature type="repeat" description="WD" evidence="3">
    <location>
        <begin position="1180"/>
        <end position="1221"/>
    </location>
</feature>
<dbReference type="SMART" id="SM00320">
    <property type="entry name" value="WD40"/>
    <property type="match status" value="13"/>
</dbReference>
<dbReference type="OrthoDB" id="2804352at2759"/>
<dbReference type="PRINTS" id="PR00320">
    <property type="entry name" value="GPROTEINBRPT"/>
</dbReference>
<dbReference type="InterPro" id="IPR015943">
    <property type="entry name" value="WD40/YVTN_repeat-like_dom_sf"/>
</dbReference>
<feature type="repeat" description="WD" evidence="3">
    <location>
        <begin position="1223"/>
        <end position="1264"/>
    </location>
</feature>
<protein>
    <recommendedName>
        <fullName evidence="4">Nephrocystin 3-like N-terminal domain-containing protein</fullName>
    </recommendedName>
</protein>
<dbReference type="SUPFAM" id="SSF50978">
    <property type="entry name" value="WD40 repeat-like"/>
    <property type="match status" value="2"/>
</dbReference>
<dbReference type="Pfam" id="PF00400">
    <property type="entry name" value="WD40"/>
    <property type="match status" value="14"/>
</dbReference>
<dbReference type="RefSeq" id="XP_012185397.1">
    <property type="nucleotide sequence ID" value="XM_012330007.1"/>
</dbReference>
<evidence type="ECO:0000313" key="6">
    <source>
        <dbReference type="Proteomes" id="UP000006352"/>
    </source>
</evidence>
<feature type="repeat" description="WD" evidence="3">
    <location>
        <begin position="985"/>
        <end position="1017"/>
    </location>
</feature>
<evidence type="ECO:0000256" key="1">
    <source>
        <dbReference type="ARBA" id="ARBA00022574"/>
    </source>
</evidence>
<dbReference type="PROSITE" id="PS00678">
    <property type="entry name" value="WD_REPEATS_1"/>
    <property type="match status" value="5"/>
</dbReference>
<evidence type="ECO:0000313" key="5">
    <source>
        <dbReference type="EMBL" id="CCM06114.1"/>
    </source>
</evidence>
<dbReference type="Pfam" id="PF24883">
    <property type="entry name" value="NPHP3_N"/>
    <property type="match status" value="1"/>
</dbReference>
<keyword evidence="2" id="KW-0677">Repeat</keyword>
<dbReference type="EMBL" id="HE797224">
    <property type="protein sequence ID" value="CCM06114.1"/>
    <property type="molecule type" value="Genomic_DNA"/>
</dbReference>
<dbReference type="PROSITE" id="PS50082">
    <property type="entry name" value="WD_REPEATS_2"/>
    <property type="match status" value="13"/>
</dbReference>
<dbReference type="InterPro" id="IPR027417">
    <property type="entry name" value="P-loop_NTPase"/>
</dbReference>
<feature type="repeat" description="WD" evidence="3">
    <location>
        <begin position="1352"/>
        <end position="1393"/>
    </location>
</feature>
<feature type="repeat" description="WD" evidence="3">
    <location>
        <begin position="1309"/>
        <end position="1350"/>
    </location>
</feature>
<dbReference type="Gene3D" id="3.40.50.300">
    <property type="entry name" value="P-loop containing nucleotide triphosphate hydrolases"/>
    <property type="match status" value="1"/>
</dbReference>
<dbReference type="PROSITE" id="PS50294">
    <property type="entry name" value="WD_REPEATS_REGION"/>
    <property type="match status" value="13"/>
</dbReference>